<evidence type="ECO:0000256" key="2">
    <source>
        <dbReference type="ARBA" id="ARBA00005811"/>
    </source>
</evidence>
<dbReference type="PANTHER" id="PTHR30558:SF3">
    <property type="entry name" value="BIOPOLYMER TRANSPORT PROTEIN EXBD-RELATED"/>
    <property type="match status" value="1"/>
</dbReference>
<dbReference type="GO" id="GO:0005886">
    <property type="term" value="C:plasma membrane"/>
    <property type="evidence" value="ECO:0007669"/>
    <property type="project" value="UniProtKB-SubCell"/>
</dbReference>
<keyword evidence="4 7" id="KW-0812">Transmembrane</keyword>
<keyword evidence="7" id="KW-0813">Transport</keyword>
<reference evidence="9 10" key="1">
    <citation type="submission" date="2018-11" db="EMBL/GenBank/DDBJ databases">
        <authorList>
            <person name="Na S.W."/>
            <person name="Baik M."/>
        </authorList>
    </citation>
    <scope>NUCLEOTIDE SEQUENCE [LARGE SCALE GENOMIC DNA]</scope>
    <source>
        <strain evidence="9 10">E39</strain>
    </source>
</reference>
<evidence type="ECO:0000256" key="4">
    <source>
        <dbReference type="ARBA" id="ARBA00022692"/>
    </source>
</evidence>
<dbReference type="PANTHER" id="PTHR30558">
    <property type="entry name" value="EXBD MEMBRANE COMPONENT OF PMF-DRIVEN MACROMOLECULE IMPORT SYSTEM"/>
    <property type="match status" value="1"/>
</dbReference>
<proteinExistence type="inferred from homology"/>
<evidence type="ECO:0000256" key="3">
    <source>
        <dbReference type="ARBA" id="ARBA00022475"/>
    </source>
</evidence>
<keyword evidence="7" id="KW-0653">Protein transport</keyword>
<gene>
    <name evidence="9" type="ORF">C7Y71_010375</name>
</gene>
<dbReference type="InterPro" id="IPR003400">
    <property type="entry name" value="ExbD"/>
</dbReference>
<dbReference type="KEGG" id="alq:C7Y71_010375"/>
<evidence type="ECO:0000256" key="1">
    <source>
        <dbReference type="ARBA" id="ARBA00004162"/>
    </source>
</evidence>
<evidence type="ECO:0000313" key="9">
    <source>
        <dbReference type="EMBL" id="QFQ13382.1"/>
    </source>
</evidence>
<keyword evidence="3" id="KW-1003">Cell membrane</keyword>
<dbReference type="OrthoDB" id="952702at2"/>
<evidence type="ECO:0000256" key="5">
    <source>
        <dbReference type="ARBA" id="ARBA00022989"/>
    </source>
</evidence>
<comment type="subcellular location">
    <subcellularLocation>
        <location evidence="1">Cell membrane</location>
        <topology evidence="1">Single-pass membrane protein</topology>
    </subcellularLocation>
    <subcellularLocation>
        <location evidence="7">Cell membrane</location>
        <topology evidence="7">Single-pass type II membrane protein</topology>
    </subcellularLocation>
</comment>
<dbReference type="AlphaFoldDB" id="A0A5P8E8X0"/>
<dbReference type="EMBL" id="CP033459">
    <property type="protein sequence ID" value="QFQ13382.1"/>
    <property type="molecule type" value="Genomic_DNA"/>
</dbReference>
<name>A0A5P8E8X0_9BACT</name>
<accession>A0A5P8E8X0</accession>
<sequence length="209" mass="23487">MAKTGKSKQKKMNARVDFTPMVDMIMLLVTFFMLCTTLIKPQTMEIAMPADLETNEENSTQVEESKAVTLLLDEGDAIYYFEGIPGQATPEKTTYGKGGVRDKLLRKNQVAYQKIQQLKKEFQLQQSSDPQTFAKNKEAYEAKVKEITGGDDTPNVIIKASDKATYYNLVDALDEMKICNIGKFMINDFTEDDQKILDEAKGIGTPTNQ</sequence>
<evidence type="ECO:0000256" key="6">
    <source>
        <dbReference type="ARBA" id="ARBA00023136"/>
    </source>
</evidence>
<keyword evidence="6 8" id="KW-0472">Membrane</keyword>
<dbReference type="Pfam" id="PF02472">
    <property type="entry name" value="ExbD"/>
    <property type="match status" value="1"/>
</dbReference>
<feature type="transmembrane region" description="Helical" evidence="8">
    <location>
        <begin position="21"/>
        <end position="39"/>
    </location>
</feature>
<evidence type="ECO:0000256" key="7">
    <source>
        <dbReference type="RuleBase" id="RU003879"/>
    </source>
</evidence>
<evidence type="ECO:0000256" key="8">
    <source>
        <dbReference type="SAM" id="Phobius"/>
    </source>
</evidence>
<keyword evidence="5 8" id="KW-1133">Transmembrane helix</keyword>
<keyword evidence="10" id="KW-1185">Reference proteome</keyword>
<protein>
    <submittedName>
        <fullName evidence="9">Biopolymer transporter ExbD</fullName>
    </submittedName>
</protein>
<dbReference type="RefSeq" id="WP_111897613.1">
    <property type="nucleotide sequence ID" value="NZ_CP033459.1"/>
</dbReference>
<dbReference type="Proteomes" id="UP000249375">
    <property type="component" value="Chromosome"/>
</dbReference>
<dbReference type="GO" id="GO:0022857">
    <property type="term" value="F:transmembrane transporter activity"/>
    <property type="evidence" value="ECO:0007669"/>
    <property type="project" value="InterPro"/>
</dbReference>
<comment type="similarity">
    <text evidence="2 7">Belongs to the ExbD/TolR family.</text>
</comment>
<evidence type="ECO:0000313" key="10">
    <source>
        <dbReference type="Proteomes" id="UP000249375"/>
    </source>
</evidence>
<organism evidence="9 10">
    <name type="scientific">Pseudoprevotella muciniphila</name>
    <dbReference type="NCBI Taxonomy" id="2133944"/>
    <lineage>
        <taxon>Bacteria</taxon>
        <taxon>Pseudomonadati</taxon>
        <taxon>Bacteroidota</taxon>
        <taxon>Bacteroidia</taxon>
        <taxon>Bacteroidales</taxon>
        <taxon>Prevotellaceae</taxon>
        <taxon>Pseudoprevotella</taxon>
    </lineage>
</organism>
<dbReference type="GO" id="GO:0015031">
    <property type="term" value="P:protein transport"/>
    <property type="evidence" value="ECO:0007669"/>
    <property type="project" value="UniProtKB-KW"/>
</dbReference>